<comment type="function">
    <text evidence="7">Part of the tripartite ATP-independent periplasmic (TRAP) transport system.</text>
</comment>
<evidence type="ECO:0000256" key="5">
    <source>
        <dbReference type="ARBA" id="ARBA00022989"/>
    </source>
</evidence>
<proteinExistence type="inferred from homology"/>
<protein>
    <recommendedName>
        <fullName evidence="7">TRAP transporter large permease protein</fullName>
    </recommendedName>
</protein>
<evidence type="ECO:0000259" key="8">
    <source>
        <dbReference type="Pfam" id="PF06808"/>
    </source>
</evidence>
<keyword evidence="4 7" id="KW-0812">Transmembrane</keyword>
<evidence type="ECO:0000256" key="3">
    <source>
        <dbReference type="ARBA" id="ARBA00022519"/>
    </source>
</evidence>
<feature type="transmembrane region" description="Helical" evidence="7">
    <location>
        <begin position="55"/>
        <end position="73"/>
    </location>
</feature>
<feature type="transmembrane region" description="Helical" evidence="7">
    <location>
        <begin position="169"/>
        <end position="191"/>
    </location>
</feature>
<feature type="transmembrane region" description="Helical" evidence="7">
    <location>
        <begin position="391"/>
        <end position="412"/>
    </location>
</feature>
<dbReference type="PANTHER" id="PTHR33362">
    <property type="entry name" value="SIALIC ACID TRAP TRANSPORTER PERMEASE PROTEIN SIAT-RELATED"/>
    <property type="match status" value="1"/>
</dbReference>
<keyword evidence="2" id="KW-1003">Cell membrane</keyword>
<dbReference type="KEGG" id="naci:NUH88_09260"/>
<dbReference type="RefSeq" id="WP_257771607.1">
    <property type="nucleotide sequence ID" value="NZ_CP102480.1"/>
</dbReference>
<evidence type="ECO:0000256" key="2">
    <source>
        <dbReference type="ARBA" id="ARBA00022475"/>
    </source>
</evidence>
<evidence type="ECO:0000313" key="10">
    <source>
        <dbReference type="Proteomes" id="UP001060336"/>
    </source>
</evidence>
<evidence type="ECO:0000256" key="7">
    <source>
        <dbReference type="RuleBase" id="RU369079"/>
    </source>
</evidence>
<dbReference type="Pfam" id="PF06808">
    <property type="entry name" value="DctM"/>
    <property type="match status" value="1"/>
</dbReference>
<evidence type="ECO:0000313" key="9">
    <source>
        <dbReference type="EMBL" id="UUX51874.1"/>
    </source>
</evidence>
<comment type="similarity">
    <text evidence="7">Belongs to the TRAP transporter large permease family.</text>
</comment>
<reference evidence="9" key="1">
    <citation type="submission" date="2022-08" db="EMBL/GenBank/DDBJ databases">
        <title>Nisaea acidiphila sp. nov., isolated from a marine algal debris and emended description of the genus Nisaea Urios et al. 2008.</title>
        <authorList>
            <person name="Kwon K."/>
        </authorList>
    </citation>
    <scope>NUCLEOTIDE SEQUENCE</scope>
    <source>
        <strain evidence="9">MEBiC11861</strain>
    </source>
</reference>
<gene>
    <name evidence="9" type="ORF">NUH88_09260</name>
</gene>
<feature type="transmembrane region" description="Helical" evidence="7">
    <location>
        <begin position="212"/>
        <end position="234"/>
    </location>
</feature>
<organism evidence="9 10">
    <name type="scientific">Nisaea acidiphila</name>
    <dbReference type="NCBI Taxonomy" id="1862145"/>
    <lineage>
        <taxon>Bacteria</taxon>
        <taxon>Pseudomonadati</taxon>
        <taxon>Pseudomonadota</taxon>
        <taxon>Alphaproteobacteria</taxon>
        <taxon>Rhodospirillales</taxon>
        <taxon>Thalassobaculaceae</taxon>
        <taxon>Nisaea</taxon>
    </lineage>
</organism>
<evidence type="ECO:0000256" key="4">
    <source>
        <dbReference type="ARBA" id="ARBA00022692"/>
    </source>
</evidence>
<dbReference type="NCBIfam" id="TIGR00786">
    <property type="entry name" value="dctM"/>
    <property type="match status" value="1"/>
</dbReference>
<evidence type="ECO:0000256" key="6">
    <source>
        <dbReference type="ARBA" id="ARBA00023136"/>
    </source>
</evidence>
<feature type="transmembrane region" description="Helical" evidence="7">
    <location>
        <begin position="240"/>
        <end position="256"/>
    </location>
</feature>
<comment type="subcellular location">
    <subcellularLocation>
        <location evidence="1 7">Cell inner membrane</location>
        <topology evidence="1 7">Multi-pass membrane protein</topology>
    </subcellularLocation>
</comment>
<dbReference type="GO" id="GO:0005886">
    <property type="term" value="C:plasma membrane"/>
    <property type="evidence" value="ECO:0007669"/>
    <property type="project" value="UniProtKB-SubCell"/>
</dbReference>
<dbReference type="InterPro" id="IPR010656">
    <property type="entry name" value="DctM"/>
</dbReference>
<dbReference type="Proteomes" id="UP001060336">
    <property type="component" value="Chromosome"/>
</dbReference>
<dbReference type="EMBL" id="CP102480">
    <property type="protein sequence ID" value="UUX51874.1"/>
    <property type="molecule type" value="Genomic_DNA"/>
</dbReference>
<keyword evidence="6 7" id="KW-0472">Membrane</keyword>
<dbReference type="PANTHER" id="PTHR33362:SF5">
    <property type="entry name" value="C4-DICARBOXYLATE TRAP TRANSPORTER LARGE PERMEASE PROTEIN DCTM"/>
    <property type="match status" value="1"/>
</dbReference>
<keyword evidence="10" id="KW-1185">Reference proteome</keyword>
<feature type="domain" description="TRAP C4-dicarboxylate transport system permease DctM subunit" evidence="8">
    <location>
        <begin position="8"/>
        <end position="410"/>
    </location>
</feature>
<keyword evidence="3 7" id="KW-0997">Cell inner membrane</keyword>
<feature type="transmembrane region" description="Helical" evidence="7">
    <location>
        <begin position="6"/>
        <end position="34"/>
    </location>
</feature>
<feature type="transmembrane region" description="Helical" evidence="7">
    <location>
        <begin position="134"/>
        <end position="157"/>
    </location>
</feature>
<name>A0A9J7AYL2_9PROT</name>
<sequence length="425" mass="44958">MEAFLILAALVALLLLRTPVAFALGGLGVILLALKGLPMVAVPQRLHGSMDSFELLAVPMFLLMSNVLLKGGVGRDLYAAVQSWVGHWPGGLGVATILSCTLFSAISGSSVATAATIGTVAIPEMMNRGYDRRFVFGMLAAGGTLGILIPPSIPLIIYGVVSETSIPTLFLAGIGPGLFLAGIFTLYGMAYARLSGHYQPVAAAPWRERGQATLGALPTILLATAVVGSIYLGIATPSESAGLGFVAALMITFAMGRMDWPMLKEAVEASLKTSVMVLIIIAGAKVFSYAIALYLIPQTISSLLTESISTPALFMLAVGAVLLVMGFFLESLSMLLIMVPVMLPAVLNMNIDPVWFGIFFVVLIETALITPPVGMNLFVIQAVGKARLEDVARGAIPFAGFMLATAALLWFWKDLALYIPYQLMR</sequence>
<comment type="subunit">
    <text evidence="7">The complex comprises the extracytoplasmic solute receptor protein and the two transmembrane proteins.</text>
</comment>
<accession>A0A9J7AYL2</accession>
<keyword evidence="5 7" id="KW-1133">Transmembrane helix</keyword>
<dbReference type="GO" id="GO:0022857">
    <property type="term" value="F:transmembrane transporter activity"/>
    <property type="evidence" value="ECO:0007669"/>
    <property type="project" value="UniProtKB-UniRule"/>
</dbReference>
<dbReference type="AlphaFoldDB" id="A0A9J7AYL2"/>
<dbReference type="PIRSF" id="PIRSF006066">
    <property type="entry name" value="HI0050"/>
    <property type="match status" value="1"/>
</dbReference>
<keyword evidence="7" id="KW-0813">Transport</keyword>
<dbReference type="InterPro" id="IPR004681">
    <property type="entry name" value="TRAP_DctM"/>
</dbReference>
<feature type="transmembrane region" description="Helical" evidence="7">
    <location>
        <begin position="357"/>
        <end position="379"/>
    </location>
</feature>
<feature type="transmembrane region" description="Helical" evidence="7">
    <location>
        <begin position="93"/>
        <end position="122"/>
    </location>
</feature>
<feature type="transmembrane region" description="Helical" evidence="7">
    <location>
        <begin position="308"/>
        <end position="328"/>
    </location>
</feature>
<evidence type="ECO:0000256" key="1">
    <source>
        <dbReference type="ARBA" id="ARBA00004429"/>
    </source>
</evidence>
<feature type="transmembrane region" description="Helical" evidence="7">
    <location>
        <begin position="277"/>
        <end position="296"/>
    </location>
</feature>